<gene>
    <name evidence="1" type="ORF">L5014_13940</name>
</gene>
<dbReference type="EMBL" id="JAKLJA010000009">
    <property type="protein sequence ID" value="MCG5074453.1"/>
    <property type="molecule type" value="Genomic_DNA"/>
</dbReference>
<dbReference type="AlphaFoldDB" id="A0A9X1UHV0"/>
<dbReference type="Pfam" id="PF11745">
    <property type="entry name" value="DUF3304"/>
    <property type="match status" value="1"/>
</dbReference>
<dbReference type="RefSeq" id="WP_238464328.1">
    <property type="nucleotide sequence ID" value="NZ_JAKLJA010000009.1"/>
</dbReference>
<protein>
    <submittedName>
        <fullName evidence="1">DUF3304 domain-containing protein</fullName>
    </submittedName>
</protein>
<dbReference type="InterPro" id="IPR021733">
    <property type="entry name" value="DUF3304"/>
</dbReference>
<sequence>MHELKKRPCAYSFVAAGSLAMSPRTTVLAVGAAFALSACGHALPDDPFVSEGQAMAMVPINHTDRYAVNIFVDKYWAGDVTHQAGGGAAACCYPGLKDWRQPVTIRWTWGWEEDPKTNAVTMPDEQHTVVAHFPSGGPHSDPDPMKDDAYVCVILRDLNTAELAFSPNRSGCADR</sequence>
<accession>A0A9X1UHV0</accession>
<evidence type="ECO:0000313" key="1">
    <source>
        <dbReference type="EMBL" id="MCG5074453.1"/>
    </source>
</evidence>
<evidence type="ECO:0000313" key="2">
    <source>
        <dbReference type="Proteomes" id="UP001139308"/>
    </source>
</evidence>
<reference evidence="1" key="1">
    <citation type="submission" date="2022-01" db="EMBL/GenBank/DDBJ databases">
        <title>Genome sequence and assembly of Parabukholderia sp. RG36.</title>
        <authorList>
            <person name="Chhetri G."/>
        </authorList>
    </citation>
    <scope>NUCLEOTIDE SEQUENCE</scope>
    <source>
        <strain evidence="1">RG36</strain>
    </source>
</reference>
<name>A0A9X1UHV0_9BURK</name>
<comment type="caution">
    <text evidence="1">The sequence shown here is derived from an EMBL/GenBank/DDBJ whole genome shotgun (WGS) entry which is preliminary data.</text>
</comment>
<dbReference type="Proteomes" id="UP001139308">
    <property type="component" value="Unassembled WGS sequence"/>
</dbReference>
<proteinExistence type="predicted"/>
<organism evidence="1 2">
    <name type="scientific">Paraburkholderia tagetis</name>
    <dbReference type="NCBI Taxonomy" id="2913261"/>
    <lineage>
        <taxon>Bacteria</taxon>
        <taxon>Pseudomonadati</taxon>
        <taxon>Pseudomonadota</taxon>
        <taxon>Betaproteobacteria</taxon>
        <taxon>Burkholderiales</taxon>
        <taxon>Burkholderiaceae</taxon>
        <taxon>Paraburkholderia</taxon>
    </lineage>
</organism>
<keyword evidence="2" id="KW-1185">Reference proteome</keyword>